<evidence type="ECO:0000313" key="4">
    <source>
        <dbReference type="Proteomes" id="UP001632038"/>
    </source>
</evidence>
<sequence>MAMLPGGDYKLKLSQRANLHQVIVLLRKHLEEPYFAKFKGSCFGNFVKFSDVKFQGQLIGHLLLCQDAVPSADELVFNVHGKKARLGCVDFALVTGLSFGSYPVRLTRSDFHDRVFGKDHGSIKVGDISDKLKTFSEMEGEGETCLKLGMLLVVYGVLLAQSHSKKLDEHYIHLADTFEALNDYPWGRVAFEFLKTRTHDTMKDRVSTFKEKKCEKFDVHGFFHALQVWAYEVIPTVAEVCAVKTSPKETPRLARWKTVDKVVLADDLKKKCFPPIGPGDEGMAILELKPRKAERKSSYYKSVCKWTDDVRKIVDVPSDADQRKEVKKRKRKVADEDLNETENFGPVEKKFMLTRLRELEELVHCQQGQISWLLTKCGYKGEVNEEELNVNKFDLHQDRSADHTKNDFADHFDNRSADHSASRSADLSGNLVGDPNAADFIEGQSADPPSASAVHPSPVDHSADSSASQAVDTPANPPVDNSAFLPDDPADHSAVLPADYTDAPSAVVPADHSVVLSADSTVDPSAVDTTVHSAGMTADPLANPKIADPPVDLTADPETTDPSTIPDTADPSVDPSADSTIADEASNPETVHPSTNPETADVTVDHITNHSADPITNPETADLTADPSTNHSADPITNPETADLTADLSADIPSNPETVNHSVDHSADHSADPENVDLAGNESADLQADPSSAMVVFKAFCVEPITVHNADSSAVTPDATIKKKKKKKGKEGDIVYETRKSNRTKKKGPATLTPYTDPDRQKKKKAKTAV</sequence>
<keyword evidence="4" id="KW-1185">Reference proteome</keyword>
<reference evidence="4" key="1">
    <citation type="journal article" date="2024" name="IScience">
        <title>Strigolactones Initiate the Formation of Haustorium-like Structures in Castilleja.</title>
        <authorList>
            <person name="Buerger M."/>
            <person name="Peterson D."/>
            <person name="Chory J."/>
        </authorList>
    </citation>
    <scope>NUCLEOTIDE SEQUENCE [LARGE SCALE GENOMIC DNA]</scope>
</reference>
<dbReference type="EMBL" id="JAVIJP010000078">
    <property type="protein sequence ID" value="KAL3618766.1"/>
    <property type="molecule type" value="Genomic_DNA"/>
</dbReference>
<dbReference type="InterPro" id="IPR015410">
    <property type="entry name" value="DUF1985"/>
</dbReference>
<dbReference type="Proteomes" id="UP001632038">
    <property type="component" value="Unassembled WGS sequence"/>
</dbReference>
<dbReference type="Pfam" id="PF09331">
    <property type="entry name" value="DUF1985"/>
    <property type="match status" value="1"/>
</dbReference>
<dbReference type="PANTHER" id="PTHR48449">
    <property type="entry name" value="DUF1985 DOMAIN-CONTAINING PROTEIN"/>
    <property type="match status" value="1"/>
</dbReference>
<feature type="domain" description="DUF1985" evidence="2">
    <location>
        <begin position="69"/>
        <end position="194"/>
    </location>
</feature>
<accession>A0ABD3BNS9</accession>
<feature type="compositionally biased region" description="Polar residues" evidence="1">
    <location>
        <begin position="587"/>
        <end position="598"/>
    </location>
</feature>
<feature type="compositionally biased region" description="Basic residues" evidence="1">
    <location>
        <begin position="761"/>
        <end position="770"/>
    </location>
</feature>
<protein>
    <recommendedName>
        <fullName evidence="2">DUF1985 domain-containing protein</fullName>
    </recommendedName>
</protein>
<feature type="compositionally biased region" description="Basic and acidic residues" evidence="1">
    <location>
        <begin position="730"/>
        <end position="740"/>
    </location>
</feature>
<feature type="region of interest" description="Disordered" evidence="1">
    <location>
        <begin position="709"/>
        <end position="770"/>
    </location>
</feature>
<feature type="compositionally biased region" description="Basic and acidic residues" evidence="1">
    <location>
        <begin position="406"/>
        <end position="421"/>
    </location>
</feature>
<dbReference type="PANTHER" id="PTHR48449:SF1">
    <property type="entry name" value="DUF1985 DOMAIN-CONTAINING PROTEIN"/>
    <property type="match status" value="1"/>
</dbReference>
<gene>
    <name evidence="3" type="ORF">CASFOL_037428</name>
</gene>
<comment type="caution">
    <text evidence="3">The sequence shown here is derived from an EMBL/GenBank/DDBJ whole genome shotgun (WGS) entry which is preliminary data.</text>
</comment>
<evidence type="ECO:0000259" key="2">
    <source>
        <dbReference type="Pfam" id="PF09331"/>
    </source>
</evidence>
<evidence type="ECO:0000313" key="3">
    <source>
        <dbReference type="EMBL" id="KAL3618766.1"/>
    </source>
</evidence>
<dbReference type="AlphaFoldDB" id="A0ABD3BNS9"/>
<feature type="compositionally biased region" description="Basic and acidic residues" evidence="1">
    <location>
        <begin position="662"/>
        <end position="672"/>
    </location>
</feature>
<evidence type="ECO:0000256" key="1">
    <source>
        <dbReference type="SAM" id="MobiDB-lite"/>
    </source>
</evidence>
<feature type="compositionally biased region" description="Low complexity" evidence="1">
    <location>
        <begin position="445"/>
        <end position="460"/>
    </location>
</feature>
<name>A0ABD3BNS9_9LAMI</name>
<feature type="region of interest" description="Disordered" evidence="1">
    <location>
        <begin position="406"/>
        <end position="497"/>
    </location>
</feature>
<proteinExistence type="predicted"/>
<feature type="region of interest" description="Disordered" evidence="1">
    <location>
        <begin position="534"/>
        <end position="684"/>
    </location>
</feature>
<organism evidence="3 4">
    <name type="scientific">Castilleja foliolosa</name>
    <dbReference type="NCBI Taxonomy" id="1961234"/>
    <lineage>
        <taxon>Eukaryota</taxon>
        <taxon>Viridiplantae</taxon>
        <taxon>Streptophyta</taxon>
        <taxon>Embryophyta</taxon>
        <taxon>Tracheophyta</taxon>
        <taxon>Spermatophyta</taxon>
        <taxon>Magnoliopsida</taxon>
        <taxon>eudicotyledons</taxon>
        <taxon>Gunneridae</taxon>
        <taxon>Pentapetalae</taxon>
        <taxon>asterids</taxon>
        <taxon>lamiids</taxon>
        <taxon>Lamiales</taxon>
        <taxon>Orobanchaceae</taxon>
        <taxon>Pedicularideae</taxon>
        <taxon>Castillejinae</taxon>
        <taxon>Castilleja</taxon>
    </lineage>
</organism>